<evidence type="ECO:0000313" key="2">
    <source>
        <dbReference type="Proteomes" id="UP000265631"/>
    </source>
</evidence>
<dbReference type="EMBL" id="PXXK01000142">
    <property type="protein sequence ID" value="RFN50278.1"/>
    <property type="molecule type" value="Genomic_DNA"/>
</dbReference>
<keyword evidence="2" id="KW-1185">Reference proteome</keyword>
<dbReference type="AlphaFoldDB" id="A0A395MQN8"/>
<name>A0A395MQN8_9HYPO</name>
<dbReference type="Proteomes" id="UP000265631">
    <property type="component" value="Unassembled WGS sequence"/>
</dbReference>
<gene>
    <name evidence="1" type="ORF">FIE12Z_5458</name>
</gene>
<organism evidence="1 2">
    <name type="scientific">Fusarium flagelliforme</name>
    <dbReference type="NCBI Taxonomy" id="2675880"/>
    <lineage>
        <taxon>Eukaryota</taxon>
        <taxon>Fungi</taxon>
        <taxon>Dikarya</taxon>
        <taxon>Ascomycota</taxon>
        <taxon>Pezizomycotina</taxon>
        <taxon>Sordariomycetes</taxon>
        <taxon>Hypocreomycetidae</taxon>
        <taxon>Hypocreales</taxon>
        <taxon>Nectriaceae</taxon>
        <taxon>Fusarium</taxon>
        <taxon>Fusarium incarnatum-equiseti species complex</taxon>
    </lineage>
</organism>
<reference evidence="1 2" key="1">
    <citation type="journal article" date="2018" name="PLoS Pathog.">
        <title>Evolution of structural diversity of trichothecenes, a family of toxins produced by plant pathogenic and entomopathogenic fungi.</title>
        <authorList>
            <person name="Proctor R.H."/>
            <person name="McCormick S.P."/>
            <person name="Kim H.S."/>
            <person name="Cardoza R.E."/>
            <person name="Stanley A.M."/>
            <person name="Lindo L."/>
            <person name="Kelly A."/>
            <person name="Brown D.W."/>
            <person name="Lee T."/>
            <person name="Vaughan M.M."/>
            <person name="Alexander N.J."/>
            <person name="Busman M."/>
            <person name="Gutierrez S."/>
        </authorList>
    </citation>
    <scope>NUCLEOTIDE SEQUENCE [LARGE SCALE GENOMIC DNA]</scope>
    <source>
        <strain evidence="1 2">NRRL 13405</strain>
    </source>
</reference>
<proteinExistence type="predicted"/>
<protein>
    <submittedName>
        <fullName evidence="1">Putative virulence plasmid b protein</fullName>
    </submittedName>
</protein>
<dbReference type="STRING" id="2594813.A0A395MQN8"/>
<sequence>MDAFTKTNKNALQELLSRTYLRSVDTEYEYETYTRMRELITKALYTVMTRCESQPIGLLMTPVYLDSSLFLQVANQRNGLDILGGVVSNEPSAGLYTVGLLPLTDGLLFIRCEIWSVIELVSVRIRAVESELVRVVGSELFNREDYVLQGAPNYVVNSITHTNNPAKNSLSFEVRLQKSYKKAVVNNQGRGWLDFESIKTHNMTDNIITVQSYLQALPKTGIKSKIETLNLDNNFLSSQTTNYQATSTVKNEWDIYLVNKTFDKTTTGDKQDRVQ</sequence>
<evidence type="ECO:0000313" key="1">
    <source>
        <dbReference type="EMBL" id="RFN50278.1"/>
    </source>
</evidence>
<accession>A0A395MQN8</accession>
<comment type="caution">
    <text evidence="1">The sequence shown here is derived from an EMBL/GenBank/DDBJ whole genome shotgun (WGS) entry which is preliminary data.</text>
</comment>